<evidence type="ECO:0000313" key="2">
    <source>
        <dbReference type="Proteomes" id="UP001057402"/>
    </source>
</evidence>
<protein>
    <submittedName>
        <fullName evidence="1">Uncharacterized protein</fullName>
    </submittedName>
</protein>
<comment type="caution">
    <text evidence="1">The sequence shown here is derived from an EMBL/GenBank/DDBJ whole genome shotgun (WGS) entry which is preliminary data.</text>
</comment>
<dbReference type="EMBL" id="CM042884">
    <property type="protein sequence ID" value="KAI4370360.1"/>
    <property type="molecule type" value="Genomic_DNA"/>
</dbReference>
<organism evidence="1 2">
    <name type="scientific">Melastoma candidum</name>
    <dbReference type="NCBI Taxonomy" id="119954"/>
    <lineage>
        <taxon>Eukaryota</taxon>
        <taxon>Viridiplantae</taxon>
        <taxon>Streptophyta</taxon>
        <taxon>Embryophyta</taxon>
        <taxon>Tracheophyta</taxon>
        <taxon>Spermatophyta</taxon>
        <taxon>Magnoliopsida</taxon>
        <taxon>eudicotyledons</taxon>
        <taxon>Gunneridae</taxon>
        <taxon>Pentapetalae</taxon>
        <taxon>rosids</taxon>
        <taxon>malvids</taxon>
        <taxon>Myrtales</taxon>
        <taxon>Melastomataceae</taxon>
        <taxon>Melastomatoideae</taxon>
        <taxon>Melastomateae</taxon>
        <taxon>Melastoma</taxon>
    </lineage>
</organism>
<sequence length="86" mass="9068">MYEVTGLGASNFSRDPVLCLSGSVPTQLGSLKELNVVALQYNVLTGATPASLSGLRKLTRLDLSFNLLCGLIPVRLVNVPCSESST</sequence>
<reference evidence="2" key="1">
    <citation type="journal article" date="2023" name="Front. Plant Sci.">
        <title>Chromosomal-level genome assembly of Melastoma candidum provides insights into trichome evolution.</title>
        <authorList>
            <person name="Zhong Y."/>
            <person name="Wu W."/>
            <person name="Sun C."/>
            <person name="Zou P."/>
            <person name="Liu Y."/>
            <person name="Dai S."/>
            <person name="Zhou R."/>
        </authorList>
    </citation>
    <scope>NUCLEOTIDE SEQUENCE [LARGE SCALE GENOMIC DNA]</scope>
</reference>
<proteinExistence type="predicted"/>
<gene>
    <name evidence="1" type="ORF">MLD38_018719</name>
</gene>
<evidence type="ECO:0000313" key="1">
    <source>
        <dbReference type="EMBL" id="KAI4370360.1"/>
    </source>
</evidence>
<keyword evidence="2" id="KW-1185">Reference proteome</keyword>
<dbReference type="Proteomes" id="UP001057402">
    <property type="component" value="Chromosome 5"/>
</dbReference>
<name>A0ACB9QUR5_9MYRT</name>
<accession>A0ACB9QUR5</accession>